<dbReference type="EMBL" id="JALJOV010001655">
    <property type="protein sequence ID" value="KAK9843929.1"/>
    <property type="molecule type" value="Genomic_DNA"/>
</dbReference>
<evidence type="ECO:0000256" key="2">
    <source>
        <dbReference type="ARBA" id="ARBA00022737"/>
    </source>
</evidence>
<dbReference type="PANTHER" id="PTHR44324">
    <property type="entry name" value="WD40 REPEAT DOMAIN 95"/>
    <property type="match status" value="1"/>
</dbReference>
<dbReference type="PROSITE" id="PS00018">
    <property type="entry name" value="EF_HAND_1"/>
    <property type="match status" value="1"/>
</dbReference>
<dbReference type="AlphaFoldDB" id="A0AAW1SCA8"/>
<dbReference type="InterPro" id="IPR011992">
    <property type="entry name" value="EF-hand-dom_pair"/>
</dbReference>
<dbReference type="SMART" id="SM00320">
    <property type="entry name" value="WD40"/>
    <property type="match status" value="12"/>
</dbReference>
<organism evidence="7 8">
    <name type="scientific">Apatococcus fuscideae</name>
    <dbReference type="NCBI Taxonomy" id="2026836"/>
    <lineage>
        <taxon>Eukaryota</taxon>
        <taxon>Viridiplantae</taxon>
        <taxon>Chlorophyta</taxon>
        <taxon>core chlorophytes</taxon>
        <taxon>Trebouxiophyceae</taxon>
        <taxon>Chlorellales</taxon>
        <taxon>Chlorellaceae</taxon>
        <taxon>Apatococcus</taxon>
    </lineage>
</organism>
<feature type="repeat" description="WD" evidence="4">
    <location>
        <begin position="333"/>
        <end position="374"/>
    </location>
</feature>
<evidence type="ECO:0000313" key="7">
    <source>
        <dbReference type="EMBL" id="KAK9843929.1"/>
    </source>
</evidence>
<keyword evidence="8" id="KW-1185">Reference proteome</keyword>
<dbReference type="PROSITE" id="PS50294">
    <property type="entry name" value="WD_REPEATS_REGION"/>
    <property type="match status" value="2"/>
</dbReference>
<proteinExistence type="predicted"/>
<reference evidence="7 8" key="1">
    <citation type="journal article" date="2024" name="Nat. Commun.">
        <title>Phylogenomics reveals the evolutionary origins of lichenization in chlorophyte algae.</title>
        <authorList>
            <person name="Puginier C."/>
            <person name="Libourel C."/>
            <person name="Otte J."/>
            <person name="Skaloud P."/>
            <person name="Haon M."/>
            <person name="Grisel S."/>
            <person name="Petersen M."/>
            <person name="Berrin J.G."/>
            <person name="Delaux P.M."/>
            <person name="Dal Grande F."/>
            <person name="Keller J."/>
        </authorList>
    </citation>
    <scope>NUCLEOTIDE SEQUENCE [LARGE SCALE GENOMIC DNA]</scope>
    <source>
        <strain evidence="7 8">SAG 2523</strain>
    </source>
</reference>
<dbReference type="PROSITE" id="PS50082">
    <property type="entry name" value="WD_REPEATS_2"/>
    <property type="match status" value="6"/>
</dbReference>
<evidence type="ECO:0000256" key="5">
    <source>
        <dbReference type="SAM" id="MobiDB-lite"/>
    </source>
</evidence>
<evidence type="ECO:0000313" key="8">
    <source>
        <dbReference type="Proteomes" id="UP001485043"/>
    </source>
</evidence>
<evidence type="ECO:0000256" key="3">
    <source>
        <dbReference type="ARBA" id="ARBA00022837"/>
    </source>
</evidence>
<evidence type="ECO:0000256" key="4">
    <source>
        <dbReference type="PROSITE-ProRule" id="PRU00221"/>
    </source>
</evidence>
<feature type="repeat" description="WD" evidence="4">
    <location>
        <begin position="553"/>
        <end position="593"/>
    </location>
</feature>
<feature type="domain" description="EF-hand" evidence="6">
    <location>
        <begin position="45"/>
        <end position="80"/>
    </location>
</feature>
<name>A0AAW1SCA8_9CHLO</name>
<feature type="repeat" description="WD" evidence="4">
    <location>
        <begin position="419"/>
        <end position="455"/>
    </location>
</feature>
<dbReference type="SUPFAM" id="SSF69322">
    <property type="entry name" value="Tricorn protease domain 2"/>
    <property type="match status" value="1"/>
</dbReference>
<dbReference type="InterPro" id="IPR002048">
    <property type="entry name" value="EF_hand_dom"/>
</dbReference>
<evidence type="ECO:0000256" key="1">
    <source>
        <dbReference type="ARBA" id="ARBA00022574"/>
    </source>
</evidence>
<dbReference type="InterPro" id="IPR018247">
    <property type="entry name" value="EF_Hand_1_Ca_BS"/>
</dbReference>
<dbReference type="InterPro" id="IPR036322">
    <property type="entry name" value="WD40_repeat_dom_sf"/>
</dbReference>
<dbReference type="CDD" id="cd00200">
    <property type="entry name" value="WD40"/>
    <property type="match status" value="1"/>
</dbReference>
<comment type="caution">
    <text evidence="7">The sequence shown here is derived from an EMBL/GenBank/DDBJ whole genome shotgun (WGS) entry which is preliminary data.</text>
</comment>
<keyword evidence="2" id="KW-0677">Repeat</keyword>
<dbReference type="InterPro" id="IPR051242">
    <property type="entry name" value="WD-EF-hand_domain"/>
</dbReference>
<accession>A0AAW1SCA8</accession>
<dbReference type="InterPro" id="IPR015943">
    <property type="entry name" value="WD40/YVTN_repeat-like_dom_sf"/>
</dbReference>
<protein>
    <recommendedName>
        <fullName evidence="6">EF-hand domain-containing protein</fullName>
    </recommendedName>
</protein>
<evidence type="ECO:0000259" key="6">
    <source>
        <dbReference type="PROSITE" id="PS50222"/>
    </source>
</evidence>
<dbReference type="SUPFAM" id="SSF50978">
    <property type="entry name" value="WD40 repeat-like"/>
    <property type="match status" value="2"/>
</dbReference>
<dbReference type="Gene3D" id="1.10.238.10">
    <property type="entry name" value="EF-hand"/>
    <property type="match status" value="1"/>
</dbReference>
<feature type="repeat" description="WD" evidence="4">
    <location>
        <begin position="706"/>
        <end position="738"/>
    </location>
</feature>
<dbReference type="InterPro" id="IPR019775">
    <property type="entry name" value="WD40_repeat_CS"/>
</dbReference>
<gene>
    <name evidence="7" type="ORF">WJX84_008712</name>
</gene>
<feature type="repeat" description="WD" evidence="4">
    <location>
        <begin position="291"/>
        <end position="332"/>
    </location>
</feature>
<dbReference type="InterPro" id="IPR001680">
    <property type="entry name" value="WD40_rpt"/>
</dbReference>
<keyword evidence="3" id="KW-0106">Calcium</keyword>
<dbReference type="SUPFAM" id="SSF47473">
    <property type="entry name" value="EF-hand"/>
    <property type="match status" value="1"/>
</dbReference>
<feature type="region of interest" description="Disordered" evidence="5">
    <location>
        <begin position="778"/>
        <end position="805"/>
    </location>
</feature>
<dbReference type="PROSITE" id="PS50222">
    <property type="entry name" value="EF_HAND_2"/>
    <property type="match status" value="1"/>
</dbReference>
<feature type="repeat" description="WD" evidence="4">
    <location>
        <begin position="470"/>
        <end position="504"/>
    </location>
</feature>
<dbReference type="Proteomes" id="UP001485043">
    <property type="component" value="Unassembled WGS sequence"/>
</dbReference>
<dbReference type="Pfam" id="PF00400">
    <property type="entry name" value="WD40"/>
    <property type="match status" value="5"/>
</dbReference>
<keyword evidence="1 4" id="KW-0853">WD repeat</keyword>
<dbReference type="PROSITE" id="PS00678">
    <property type="entry name" value="WD_REPEATS_1"/>
    <property type="match status" value="1"/>
</dbReference>
<dbReference type="GO" id="GO:0005509">
    <property type="term" value="F:calcium ion binding"/>
    <property type="evidence" value="ECO:0007669"/>
    <property type="project" value="InterPro"/>
</dbReference>
<dbReference type="PANTHER" id="PTHR44324:SF4">
    <property type="entry name" value="WD40 REPEAT DOMAIN 95"/>
    <property type="match status" value="1"/>
</dbReference>
<sequence>MDRGVNLDQLLLMKAAFEGEGGDGSGELTQEEFFEKLSPLLGTTTSRKDLAETFMKIDADCGGTVDWEEFTNYFFLQRTASKPDDKTDWKLFAQALSKPRPAACAHRDPIQKIFYCEPLDRFITCCQDGSFSFWNAQDMSHYRTYHHKGVWANDCSYLPVKRLLACASFNDTVTFFDMSRGAFKMAGRFICAGDMGTPTCLAVALEKGGMSERLYYGDSNGSVAWLKASLADSPDRLLHEDNAQDMEWVHQEHTDWVTQLCWQPDLGLISSSLDAAIKITDVTRGHVLGTATVHRQGVAAFVYSHAFSVVASGGLDRDIVLWEPSNLRRVGELAGHTAPITHLSLDSSASQVVSMSADHVIKLWDLRNNRCMQTIVEKSWPQQSEAHPSVMAYEPRRRRVVTATHQPFFWKHMCCADDQQGHSQPLVAVLYSPEFHLAVSGDDSGTICVWDTNTGLRDGHFTNLHGGAKLTAMTFDASGRRLLTASDTGDVSMWNFTNGSRLRRFAHDGPKLELTCLLYLGQLHQVIGAGWDRQLHIWEDTQDEEIIKKSRTLKGHKQDISCLAFHGPAMVASGDCGGVTIVWDIQNREQRFRLANPRVCGEATEGPAPVSQLQFIDPPGCAPGTLLLSASGDGCVRAWQTCSGGQLLETVEVGCLDQMASCTALAKDETEQHIAVGLSNGTLSIWKLSAQSQPAPFCQLDLEVTWTAATAAVTSLQFMKDCHMLVVASQDTSVGLWSTSGQLIGKCGQHAWTLSNQLTWQHSDVSVSTGLATGSSIGAQSTQSSDLRRLSATSQSSLPRKQSVMRTSSNAEQLYRWLPIMTDVKKVAYPELRLSPPASLAELSKWQKKRSASTLKIRR</sequence>
<dbReference type="Gene3D" id="2.130.10.10">
    <property type="entry name" value="YVTN repeat-like/Quinoprotein amine dehydrogenase"/>
    <property type="match status" value="4"/>
</dbReference>